<dbReference type="AlphaFoldDB" id="A0A3B0V950"/>
<feature type="non-terminal residue" evidence="1">
    <location>
        <position position="47"/>
    </location>
</feature>
<evidence type="ECO:0000313" key="1">
    <source>
        <dbReference type="EMBL" id="VAW28454.1"/>
    </source>
</evidence>
<sequence length="47" mass="5061">MKKLLLRKVTLSAFFIAFSIGLMAQSTTHIDGKITEANGDPLVGVNI</sequence>
<gene>
    <name evidence="1" type="ORF">MNBD_BACTEROID06-1629</name>
</gene>
<organism evidence="1">
    <name type="scientific">hydrothermal vent metagenome</name>
    <dbReference type="NCBI Taxonomy" id="652676"/>
    <lineage>
        <taxon>unclassified sequences</taxon>
        <taxon>metagenomes</taxon>
        <taxon>ecological metagenomes</taxon>
    </lineage>
</organism>
<dbReference type="EMBL" id="UOES01000405">
    <property type="protein sequence ID" value="VAW28454.1"/>
    <property type="molecule type" value="Genomic_DNA"/>
</dbReference>
<protein>
    <submittedName>
        <fullName evidence="1">Uncharacterized protein</fullName>
    </submittedName>
</protein>
<proteinExistence type="predicted"/>
<reference evidence="1" key="1">
    <citation type="submission" date="2018-06" db="EMBL/GenBank/DDBJ databases">
        <authorList>
            <person name="Zhirakovskaya E."/>
        </authorList>
    </citation>
    <scope>NUCLEOTIDE SEQUENCE</scope>
</reference>
<accession>A0A3B0V950</accession>
<name>A0A3B0V950_9ZZZZ</name>